<name>A0A849V6C7_9GAMM</name>
<comment type="caution">
    <text evidence="2">The sequence shown here is derived from an EMBL/GenBank/DDBJ whole genome shotgun (WGS) entry which is preliminary data.</text>
</comment>
<dbReference type="EMBL" id="JABBPG010000001">
    <property type="protein sequence ID" value="NOU49049.1"/>
    <property type="molecule type" value="Genomic_DNA"/>
</dbReference>
<keyword evidence="1" id="KW-1133">Transmembrane helix</keyword>
<evidence type="ECO:0000313" key="2">
    <source>
        <dbReference type="EMBL" id="NOU49049.1"/>
    </source>
</evidence>
<accession>A0A849V6C7</accession>
<evidence type="ECO:0000256" key="1">
    <source>
        <dbReference type="SAM" id="Phobius"/>
    </source>
</evidence>
<reference evidence="2 3" key="1">
    <citation type="submission" date="2020-04" db="EMBL/GenBank/DDBJ databases">
        <title>Pseudoalteromonas caenipelagi sp. nov., isolated from a tidal flat.</title>
        <authorList>
            <person name="Park S."/>
            <person name="Yoon J.-H."/>
        </authorList>
    </citation>
    <scope>NUCLEOTIDE SEQUENCE [LARGE SCALE GENOMIC DNA]</scope>
    <source>
        <strain evidence="2 3">JBTF-M23</strain>
    </source>
</reference>
<organism evidence="2 3">
    <name type="scientific">Pseudoalteromonas caenipelagi</name>
    <dbReference type="NCBI Taxonomy" id="2726988"/>
    <lineage>
        <taxon>Bacteria</taxon>
        <taxon>Pseudomonadati</taxon>
        <taxon>Pseudomonadota</taxon>
        <taxon>Gammaproteobacteria</taxon>
        <taxon>Alteromonadales</taxon>
        <taxon>Pseudoalteromonadaceae</taxon>
        <taxon>Pseudoalteromonas</taxon>
    </lineage>
</organism>
<keyword evidence="1" id="KW-0472">Membrane</keyword>
<feature type="transmembrane region" description="Helical" evidence="1">
    <location>
        <begin position="7"/>
        <end position="26"/>
    </location>
</feature>
<evidence type="ECO:0000313" key="3">
    <source>
        <dbReference type="Proteomes" id="UP000586305"/>
    </source>
</evidence>
<proteinExistence type="predicted"/>
<dbReference type="AlphaFoldDB" id="A0A849V6C7"/>
<protein>
    <submittedName>
        <fullName evidence="2">Uncharacterized protein</fullName>
    </submittedName>
</protein>
<dbReference type="RefSeq" id="WP_171624154.1">
    <property type="nucleotide sequence ID" value="NZ_JABBPG010000001.1"/>
</dbReference>
<sequence length="117" mass="12658">MKLLVKIALSLVTLITALYFASFLILPSITIVNNSGATVTQAEIDIPSSHLDFGSISIGASNTLHYSLSQPKDGTYRYKVIIANSVAYHGNCGYVTNNEINKRVVITVHKGKQVTCT</sequence>
<gene>
    <name evidence="2" type="ORF">HG263_00600</name>
</gene>
<dbReference type="Proteomes" id="UP000586305">
    <property type="component" value="Unassembled WGS sequence"/>
</dbReference>
<keyword evidence="3" id="KW-1185">Reference proteome</keyword>
<keyword evidence="1" id="KW-0812">Transmembrane</keyword>